<dbReference type="Gene3D" id="1.10.10.10">
    <property type="entry name" value="Winged helix-like DNA-binding domain superfamily/Winged helix DNA-binding domain"/>
    <property type="match status" value="1"/>
</dbReference>
<dbReference type="Pfam" id="PF00486">
    <property type="entry name" value="Trans_reg_C"/>
    <property type="match status" value="1"/>
</dbReference>
<dbReference type="PANTHER" id="PTHR47691">
    <property type="entry name" value="REGULATOR-RELATED"/>
    <property type="match status" value="1"/>
</dbReference>
<protein>
    <submittedName>
        <fullName evidence="4">Winged helix-turn-helix domain-containing protein</fullName>
    </submittedName>
</protein>
<reference evidence="4 5" key="1">
    <citation type="journal article" date="2019" name="Int. J. Syst. Evol. Microbiol.">
        <title>The Global Catalogue of Microorganisms (GCM) 10K type strain sequencing project: providing services to taxonomists for standard genome sequencing and annotation.</title>
        <authorList>
            <consortium name="The Broad Institute Genomics Platform"/>
            <consortium name="The Broad Institute Genome Sequencing Center for Infectious Disease"/>
            <person name="Wu L."/>
            <person name="Ma J."/>
        </authorList>
    </citation>
    <scope>NUCLEOTIDE SEQUENCE [LARGE SCALE GENOMIC DNA]</scope>
    <source>
        <strain evidence="4 5">JCM 14331</strain>
    </source>
</reference>
<organism evidence="4 5">
    <name type="scientific">Rheinheimera aquimaris</name>
    <dbReference type="NCBI Taxonomy" id="412437"/>
    <lineage>
        <taxon>Bacteria</taxon>
        <taxon>Pseudomonadati</taxon>
        <taxon>Pseudomonadota</taxon>
        <taxon>Gammaproteobacteria</taxon>
        <taxon>Chromatiales</taxon>
        <taxon>Chromatiaceae</taxon>
        <taxon>Rheinheimera</taxon>
    </lineage>
</organism>
<dbReference type="CDD" id="cd00383">
    <property type="entry name" value="trans_reg_C"/>
    <property type="match status" value="1"/>
</dbReference>
<dbReference type="SUPFAM" id="SSF48452">
    <property type="entry name" value="TPR-like"/>
    <property type="match status" value="2"/>
</dbReference>
<gene>
    <name evidence="4" type="ORF">GCM10009098_29550</name>
</gene>
<evidence type="ECO:0000313" key="4">
    <source>
        <dbReference type="EMBL" id="GAA0559610.1"/>
    </source>
</evidence>
<dbReference type="Proteomes" id="UP001501169">
    <property type="component" value="Unassembled WGS sequence"/>
</dbReference>
<keyword evidence="1 2" id="KW-0238">DNA-binding</keyword>
<dbReference type="SUPFAM" id="SSF46894">
    <property type="entry name" value="C-terminal effector domain of the bipartite response regulators"/>
    <property type="match status" value="1"/>
</dbReference>
<feature type="DNA-binding region" description="OmpR/PhoB-type" evidence="2">
    <location>
        <begin position="15"/>
        <end position="113"/>
    </location>
</feature>
<dbReference type="InterPro" id="IPR036388">
    <property type="entry name" value="WH-like_DNA-bd_sf"/>
</dbReference>
<dbReference type="EMBL" id="BAAAEO010000004">
    <property type="protein sequence ID" value="GAA0559610.1"/>
    <property type="molecule type" value="Genomic_DNA"/>
</dbReference>
<dbReference type="InterPro" id="IPR011990">
    <property type="entry name" value="TPR-like_helical_dom_sf"/>
</dbReference>
<dbReference type="Pfam" id="PF20703">
    <property type="entry name" value="nSTAND1"/>
    <property type="match status" value="1"/>
</dbReference>
<dbReference type="InterPro" id="IPR001867">
    <property type="entry name" value="OmpR/PhoB-type_DNA-bd"/>
</dbReference>
<sequence length="1099" mass="122460">MLCWLAKSFSQLNMSNAFFFGDWQVEPAANTVRCGKQVYQLEPKAMDVLLLLCRHAGEVLSSDDIASKCWPGTDTGDNPLHKIITQLRKALGDSATAPKYIETIRKRGYRTLAEVRFPLGQEQSVQQHSWQQGSPFPGLQAYDARYARVFFGRGSQIDTLLSRIAQQIQFGRAFCLLLGPSGSGKSSLINAGVMPNLMQPGGYNGVQVLSFSSLDLADVAPGQLLTDLASALLDWELNDKPVFAGDSAQSLAEALRLQPDQIIARAVANLPKAAQAKSRFALFVDRLEVLLSSPLFSSAEREQFTQLLEQLATSGAVLVLSACRNEFYPLLVDYPSLIAGKAKGAHFDLAAPGRADLLQMIRLPALAAGLSFDTDPDSATPLDELLCSEAASNPDALPMLQYTLQELYLRRSKDNKLLVSVYKTLGGIEGAIGKNAEQAIAKLSADEKASLPRVLSMLVTLREDEKSITSRSGRVAQLQTDAERALVQTMVEQRLFVSHLQNGEPCFSIAHEALLRRWPRATAWIAEHFDSLSVKSRLQHLTRRWHTEHYNSAYLLAEGKPLQEALQLKQNRLFQLDAEESEFLQASAHKVRLKRWIRRGTVALLCVLTFTAITMSVKSYKAELLAQQKRLAAENLLGFMVGEFADKLRSIGRMDLLDGISNKALEYFTDFTPSDGSLTTEARLQHGQTLEAMGEVAYSRGKTDEATAALQAARVQLEAVLAEQPDNLELLKTLGANAFWLGQIQYDASNWQATQPEFERYYQYSERMFELAPDNVDAIMELSYATNSLGSLAMQRQQFDIARENFEESLRLRLLLQQHQVDDEQLLADIANARSWLASATLAEGNVHLAVEIHRKLQAELISSRTKQEPYLLDILSSSYQKLAELLIYQGKITEAQTASSQGEQALSQAIEQDPENSRWQRNRYFLYFQKFNVNPSSNAPEIEHELNLLTDALDAQKNVLSNTNRKDISARLWLSAAAQLQEIGQFSLSEKYADLAHVSFAELAEEFKLNRNFMAALSDSQILKARAAKAADKPEVATDLCRQVKERLAIIVKQNKEPRYVIAYAKSLDCLDELNNSPEIIATLQQNGLVNYHFLSQP</sequence>
<dbReference type="PANTHER" id="PTHR47691:SF3">
    <property type="entry name" value="HTH-TYPE TRANSCRIPTIONAL REGULATOR RV0890C-RELATED"/>
    <property type="match status" value="1"/>
</dbReference>
<feature type="domain" description="OmpR/PhoB-type" evidence="3">
    <location>
        <begin position="15"/>
        <end position="113"/>
    </location>
</feature>
<dbReference type="SUPFAM" id="SSF52540">
    <property type="entry name" value="P-loop containing nucleoside triphosphate hydrolases"/>
    <property type="match status" value="1"/>
</dbReference>
<proteinExistence type="predicted"/>
<evidence type="ECO:0000256" key="2">
    <source>
        <dbReference type="PROSITE-ProRule" id="PRU01091"/>
    </source>
</evidence>
<name>A0ABN1E5K3_9GAMM</name>
<dbReference type="InterPro" id="IPR027417">
    <property type="entry name" value="P-loop_NTPase"/>
</dbReference>
<comment type="caution">
    <text evidence="4">The sequence shown here is derived from an EMBL/GenBank/DDBJ whole genome shotgun (WGS) entry which is preliminary data.</text>
</comment>
<dbReference type="InterPro" id="IPR016032">
    <property type="entry name" value="Sig_transdc_resp-reg_C-effctor"/>
</dbReference>
<dbReference type="Gene3D" id="1.25.40.10">
    <property type="entry name" value="Tetratricopeptide repeat domain"/>
    <property type="match status" value="1"/>
</dbReference>
<accession>A0ABN1E5K3</accession>
<evidence type="ECO:0000256" key="1">
    <source>
        <dbReference type="ARBA" id="ARBA00023125"/>
    </source>
</evidence>
<evidence type="ECO:0000259" key="3">
    <source>
        <dbReference type="PROSITE" id="PS51755"/>
    </source>
</evidence>
<keyword evidence="5" id="KW-1185">Reference proteome</keyword>
<dbReference type="SMART" id="SM00862">
    <property type="entry name" value="Trans_reg_C"/>
    <property type="match status" value="1"/>
</dbReference>
<dbReference type="PROSITE" id="PS51755">
    <property type="entry name" value="OMPR_PHOB"/>
    <property type="match status" value="1"/>
</dbReference>
<dbReference type="InterPro" id="IPR049052">
    <property type="entry name" value="nSTAND1"/>
</dbReference>
<evidence type="ECO:0000313" key="5">
    <source>
        <dbReference type="Proteomes" id="UP001501169"/>
    </source>
</evidence>